<organism evidence="1 2">
    <name type="scientific">Psychrosphaera algicola</name>
    <dbReference type="NCBI Taxonomy" id="3023714"/>
    <lineage>
        <taxon>Bacteria</taxon>
        <taxon>Pseudomonadati</taxon>
        <taxon>Pseudomonadota</taxon>
        <taxon>Gammaproteobacteria</taxon>
        <taxon>Alteromonadales</taxon>
        <taxon>Pseudoalteromonadaceae</taxon>
        <taxon>Psychrosphaera</taxon>
    </lineage>
</organism>
<dbReference type="EMBL" id="JAQOMS010000002">
    <property type="protein sequence ID" value="MDC2890523.1"/>
    <property type="molecule type" value="Genomic_DNA"/>
</dbReference>
<gene>
    <name evidence="1" type="ORF">PN838_19475</name>
</gene>
<dbReference type="RefSeq" id="WP_272181698.1">
    <property type="nucleotide sequence ID" value="NZ_JAQOMS010000002.1"/>
</dbReference>
<reference evidence="1 2" key="1">
    <citation type="submission" date="2023-01" db="EMBL/GenBank/DDBJ databases">
        <title>Psychrosphaera sp. nov., isolated from marine algae.</title>
        <authorList>
            <person name="Bayburt H."/>
            <person name="Choi B.J."/>
            <person name="Kim J.M."/>
            <person name="Choi D.G."/>
            <person name="Jeon C.O."/>
        </authorList>
    </citation>
    <scope>NUCLEOTIDE SEQUENCE [LARGE SCALE GENOMIC DNA]</scope>
    <source>
        <strain evidence="1 2">G1-22</strain>
    </source>
</reference>
<evidence type="ECO:0008006" key="3">
    <source>
        <dbReference type="Google" id="ProtNLM"/>
    </source>
</evidence>
<dbReference type="Proteomes" id="UP001528411">
    <property type="component" value="Unassembled WGS sequence"/>
</dbReference>
<sequence>MFERRYGDCKDKTMLLNYLLTEHGIEAYPALISMQSRGTIADNLPSPGHFDHVISYFIVDGKEYWIDGTRTFQLGKLDNIGVSSFEQALVIRPNQKSLTELKTQFKHRSQTHVHETFAATGGYEDDVNLTMSIKFHSHEAEYLRGALAAQSITEFTKHYLDFYSKHFHGISVVDDIKVVDDTVNNIVELTGKFKIAEFWHIENNRVTTPLYGEFLSSYAQLPSTIQRKFPLGLYHHSEVSQQVDIIFPETVEWTFENNPLTIENESIKYVRDISFEKERLTVTHHYETKQKSMPPASVAGYVRDIKKIRDAIYLSVYNGKNASTSIRSVLRNLLNRKLSEQAGAEQNNPE</sequence>
<proteinExistence type="predicted"/>
<accession>A0ABT5FH52</accession>
<dbReference type="Gene3D" id="3.10.620.30">
    <property type="match status" value="1"/>
</dbReference>
<name>A0ABT5FH52_9GAMM</name>
<comment type="caution">
    <text evidence="1">The sequence shown here is derived from an EMBL/GenBank/DDBJ whole genome shotgun (WGS) entry which is preliminary data.</text>
</comment>
<evidence type="ECO:0000313" key="1">
    <source>
        <dbReference type="EMBL" id="MDC2890523.1"/>
    </source>
</evidence>
<protein>
    <recommendedName>
        <fullName evidence="3">Transglutaminase-like domain-containing protein</fullName>
    </recommendedName>
</protein>
<keyword evidence="2" id="KW-1185">Reference proteome</keyword>
<evidence type="ECO:0000313" key="2">
    <source>
        <dbReference type="Proteomes" id="UP001528411"/>
    </source>
</evidence>